<dbReference type="PROSITE" id="PS50102">
    <property type="entry name" value="RRM"/>
    <property type="match status" value="4"/>
</dbReference>
<sequence length="1109" mass="120579">MSPSPDTAVDTIVTSVEPVKKSTKAPKASVLALAASLAGGAVPSSIIDASATPSHGESKPNPDTTSTLPVDHISNLNVDSDGEDTSSVYSKSTLFVSTLPFTATSDDLEEFFSQIGPVRSCFIAKQKATGLSSGCGYVNYALAEDAQKALVDLKKQKFMGGRTLKMKIALRKSVVVQRKSEGVPVNAEEIVDMEIQAKKDLLKMKRKLKVVNTSAANTLTASGGEGASSTAATSSTISHIPRINSLLLSNLPAGLTKKQLYKKVRKFGDVGDLQFPMDNSATADYQDCARVIYKDEESTRRAQKQLNEHKYKGATIKSVIDSAIKQPIPRARLIIRNLAFYCKPENLQSVFSAFGPIKECTVPHLPDGKARGFGFVEFEVMAHAEHALQSVNGTKILNRPVAVDWAIAKATYDRLAALPDAANDESESEEEMNDDEKDPKKSVSAGPLDETHESIVDNAMLAEDDEDGQEITMDDDDSDDDHSENEDDIEITMDDDDMDITMDDDDHTNSKRPSASGMGDSLHTKKQGAMPDVNDSDCTLFIRNLSFDTTEEELNTAFSTFGKLRYARVTLDKTSKLSRGTGFVCFYSEEDSKRCLAEYERAQSVASLMLDPTFSNSGVASGNADPKGKYAANSTASSSSTVHKSIITAELSQMASSGSSAFIIGGRMLNVTLAVSKKLAGELTHDSKLRRRSQDKRHMYLMREGVIFAGSEAAKTLSEAELLKRTTSFADRKRILATNPNLFISRTRLSVRSLMPHVTDHELRKTAKHAVISFWKQVEEGIREPLEPEVVEEEIQQGNEAPGIKRKVTIKQAKVLLDMDRLDTVTRKPKSKGYGFVEFNTHADALACLRWMNNNMDAFIRKKAVGTAVAEPPRPAKGKNGKGPKGGKGAKGAKEDLVADTKADKRPIVEFAVENRLIIKQRSQRNNMDASKQPRAVNQDESSISEPATGAAARVAKKDSKKRKREASDKANESKSGTFTKSNSTGDDHSLPANKKLGSPKKSAKSSQNRAAKSQMEVSSETTAPKTLAKRQRTEHVTSKASRPPLGSADAATTEKPVSKRQAKRTRQTQDETTFASMVSRYRTQIGGSTSGSGDIKAITKSSIAKWSQ</sequence>
<dbReference type="InterPro" id="IPR035979">
    <property type="entry name" value="RBD_domain_sf"/>
</dbReference>
<dbReference type="SUPFAM" id="SSF54928">
    <property type="entry name" value="RNA-binding domain, RBD"/>
    <property type="match status" value="3"/>
</dbReference>
<feature type="compositionally biased region" description="Polar residues" evidence="6">
    <location>
        <begin position="1071"/>
        <end position="1088"/>
    </location>
</feature>
<keyword evidence="9" id="KW-1185">Reference proteome</keyword>
<feature type="compositionally biased region" description="Polar residues" evidence="6">
    <location>
        <begin position="974"/>
        <end position="985"/>
    </location>
</feature>
<feature type="compositionally biased region" description="Acidic residues" evidence="6">
    <location>
        <begin position="462"/>
        <end position="506"/>
    </location>
</feature>
<comment type="caution">
    <text evidence="8">The sequence shown here is derived from an EMBL/GenBank/DDBJ whole genome shotgun (WGS) entry which is preliminary data.</text>
</comment>
<feature type="compositionally biased region" description="Polar residues" evidence="6">
    <location>
        <begin position="51"/>
        <end position="78"/>
    </location>
</feature>
<feature type="region of interest" description="Disordered" evidence="6">
    <location>
        <begin position="419"/>
        <end position="531"/>
    </location>
</feature>
<feature type="region of interest" description="Disordered" evidence="6">
    <location>
        <begin position="923"/>
        <end position="1109"/>
    </location>
</feature>
<dbReference type="InterPro" id="IPR012677">
    <property type="entry name" value="Nucleotide-bd_a/b_plait_sf"/>
</dbReference>
<keyword evidence="4" id="KW-0539">Nucleus</keyword>
<keyword evidence="2" id="KW-0677">Repeat</keyword>
<dbReference type="PANTHER" id="PTHR48039">
    <property type="entry name" value="RNA-BINDING MOTIF PROTEIN 14B"/>
    <property type="match status" value="1"/>
</dbReference>
<evidence type="ECO:0000256" key="4">
    <source>
        <dbReference type="ARBA" id="ARBA00023242"/>
    </source>
</evidence>
<accession>A0ABQ8FDH2</accession>
<keyword evidence="3 5" id="KW-0694">RNA-binding</keyword>
<feature type="region of interest" description="Disordered" evidence="6">
    <location>
        <begin position="866"/>
        <end position="899"/>
    </location>
</feature>
<dbReference type="Gene3D" id="3.30.70.330">
    <property type="match status" value="5"/>
</dbReference>
<dbReference type="InterPro" id="IPR051945">
    <property type="entry name" value="RRM_MRD1_RNA_proc_ribogen"/>
</dbReference>
<name>A0ABQ8FDH2_9FUNG</name>
<feature type="region of interest" description="Disordered" evidence="6">
    <location>
        <begin position="46"/>
        <end position="81"/>
    </location>
</feature>
<evidence type="ECO:0000256" key="3">
    <source>
        <dbReference type="ARBA" id="ARBA00022884"/>
    </source>
</evidence>
<dbReference type="CDD" id="cd12414">
    <property type="entry name" value="RRM2_RBM28_like"/>
    <property type="match status" value="1"/>
</dbReference>
<dbReference type="Proteomes" id="UP001648503">
    <property type="component" value="Unassembled WGS sequence"/>
</dbReference>
<evidence type="ECO:0000313" key="9">
    <source>
        <dbReference type="Proteomes" id="UP001648503"/>
    </source>
</evidence>
<feature type="domain" description="RRM" evidence="7">
    <location>
        <begin position="244"/>
        <end position="317"/>
    </location>
</feature>
<feature type="domain" description="RRM" evidence="7">
    <location>
        <begin position="538"/>
        <end position="617"/>
    </location>
</feature>
<comment type="subcellular location">
    <subcellularLocation>
        <location evidence="1">Nucleus</location>
    </subcellularLocation>
</comment>
<dbReference type="CDD" id="cd00590">
    <property type="entry name" value="RRM_SF"/>
    <property type="match status" value="1"/>
</dbReference>
<feature type="compositionally biased region" description="Polar residues" evidence="6">
    <location>
        <begin position="1100"/>
        <end position="1109"/>
    </location>
</feature>
<feature type="compositionally biased region" description="Acidic residues" evidence="6">
    <location>
        <begin position="422"/>
        <end position="436"/>
    </location>
</feature>
<proteinExistence type="predicted"/>
<feature type="compositionally biased region" description="Polar residues" evidence="6">
    <location>
        <begin position="1005"/>
        <end position="1025"/>
    </location>
</feature>
<reference evidence="8 9" key="1">
    <citation type="submission" date="2021-02" db="EMBL/GenBank/DDBJ databases">
        <title>Variation within the Batrachochytrium salamandrivorans European outbreak.</title>
        <authorList>
            <person name="Kelly M."/>
            <person name="Pasmans F."/>
            <person name="Shea T.P."/>
            <person name="Munoz J.F."/>
            <person name="Carranza S."/>
            <person name="Cuomo C.A."/>
            <person name="Martel A."/>
        </authorList>
    </citation>
    <scope>NUCLEOTIDE SEQUENCE [LARGE SCALE GENOMIC DNA]</scope>
    <source>
        <strain evidence="8 9">AMFP18/2</strain>
    </source>
</reference>
<evidence type="ECO:0000256" key="5">
    <source>
        <dbReference type="PROSITE-ProRule" id="PRU00176"/>
    </source>
</evidence>
<evidence type="ECO:0000256" key="1">
    <source>
        <dbReference type="ARBA" id="ARBA00004123"/>
    </source>
</evidence>
<dbReference type="PANTHER" id="PTHR48039:SF5">
    <property type="entry name" value="RNA-BINDING PROTEIN 28"/>
    <property type="match status" value="1"/>
</dbReference>
<evidence type="ECO:0000256" key="2">
    <source>
        <dbReference type="ARBA" id="ARBA00022737"/>
    </source>
</evidence>
<dbReference type="SMART" id="SM00360">
    <property type="entry name" value="RRM"/>
    <property type="match status" value="5"/>
</dbReference>
<feature type="domain" description="RRM" evidence="7">
    <location>
        <begin position="331"/>
        <end position="408"/>
    </location>
</feature>
<dbReference type="Pfam" id="PF00076">
    <property type="entry name" value="RRM_1"/>
    <property type="match status" value="5"/>
</dbReference>
<gene>
    <name evidence="8" type="ORF">BASA50_005109</name>
</gene>
<protein>
    <recommendedName>
        <fullName evidence="7">RRM domain-containing protein</fullName>
    </recommendedName>
</protein>
<feature type="domain" description="RRM" evidence="7">
    <location>
        <begin position="92"/>
        <end position="171"/>
    </location>
</feature>
<evidence type="ECO:0000259" key="7">
    <source>
        <dbReference type="PROSITE" id="PS50102"/>
    </source>
</evidence>
<evidence type="ECO:0000256" key="6">
    <source>
        <dbReference type="SAM" id="MobiDB-lite"/>
    </source>
</evidence>
<evidence type="ECO:0000313" key="8">
    <source>
        <dbReference type="EMBL" id="KAH6596403.1"/>
    </source>
</evidence>
<dbReference type="EMBL" id="JAFCIX010000227">
    <property type="protein sequence ID" value="KAH6596403.1"/>
    <property type="molecule type" value="Genomic_DNA"/>
</dbReference>
<organism evidence="8 9">
    <name type="scientific">Batrachochytrium salamandrivorans</name>
    <dbReference type="NCBI Taxonomy" id="1357716"/>
    <lineage>
        <taxon>Eukaryota</taxon>
        <taxon>Fungi</taxon>
        <taxon>Fungi incertae sedis</taxon>
        <taxon>Chytridiomycota</taxon>
        <taxon>Chytridiomycota incertae sedis</taxon>
        <taxon>Chytridiomycetes</taxon>
        <taxon>Rhizophydiales</taxon>
        <taxon>Rhizophydiales incertae sedis</taxon>
        <taxon>Batrachochytrium</taxon>
    </lineage>
</organism>
<dbReference type="InterPro" id="IPR000504">
    <property type="entry name" value="RRM_dom"/>
</dbReference>